<dbReference type="HOGENOM" id="CLU_114342_2_3_0"/>
<keyword evidence="11" id="KW-0813">Transport</keyword>
<keyword evidence="3 11" id="KW-0997">Cell inner membrane</keyword>
<dbReference type="RefSeq" id="WP_015248425.1">
    <property type="nucleotide sequence ID" value="NC_019892.1"/>
</dbReference>
<evidence type="ECO:0000256" key="6">
    <source>
        <dbReference type="ARBA" id="ARBA00023065"/>
    </source>
</evidence>
<dbReference type="GO" id="GO:0046872">
    <property type="term" value="F:metal ion binding"/>
    <property type="evidence" value="ECO:0007669"/>
    <property type="project" value="UniProtKB-KW"/>
</dbReference>
<accession>L0DKY3</accession>
<evidence type="ECO:0000256" key="5">
    <source>
        <dbReference type="ARBA" id="ARBA00022989"/>
    </source>
</evidence>
<comment type="function">
    <text evidence="11">Fluoride-specific ion channel. Important for reducing fluoride concentration in the cell, thus reducing its toxicity.</text>
</comment>
<dbReference type="GO" id="GO:0062054">
    <property type="term" value="F:fluoride channel activity"/>
    <property type="evidence" value="ECO:0007669"/>
    <property type="project" value="UniProtKB-UniRule"/>
</dbReference>
<dbReference type="PANTHER" id="PTHR28259:SF1">
    <property type="entry name" value="FLUORIDE EXPORT PROTEIN 1-RELATED"/>
    <property type="match status" value="1"/>
</dbReference>
<reference evidence="12 13" key="1">
    <citation type="submission" date="2012-02" db="EMBL/GenBank/DDBJ databases">
        <title>Complete sequence of chromosome of Singulisphaera acidiphila DSM 18658.</title>
        <authorList>
            <consortium name="US DOE Joint Genome Institute (JGI-PGF)"/>
            <person name="Lucas S."/>
            <person name="Copeland A."/>
            <person name="Lapidus A."/>
            <person name="Glavina del Rio T."/>
            <person name="Dalin E."/>
            <person name="Tice H."/>
            <person name="Bruce D."/>
            <person name="Goodwin L."/>
            <person name="Pitluck S."/>
            <person name="Peters L."/>
            <person name="Ovchinnikova G."/>
            <person name="Chertkov O."/>
            <person name="Kyrpides N."/>
            <person name="Mavromatis K."/>
            <person name="Ivanova N."/>
            <person name="Brettin T."/>
            <person name="Detter J.C."/>
            <person name="Han C."/>
            <person name="Larimer F."/>
            <person name="Land M."/>
            <person name="Hauser L."/>
            <person name="Markowitz V."/>
            <person name="Cheng J.-F."/>
            <person name="Hugenholtz P."/>
            <person name="Woyke T."/>
            <person name="Wu D."/>
            <person name="Tindall B."/>
            <person name="Pomrenke H."/>
            <person name="Brambilla E."/>
            <person name="Klenk H.-P."/>
            <person name="Eisen J.A."/>
        </authorList>
    </citation>
    <scope>NUCLEOTIDE SEQUENCE [LARGE SCALE GENOMIC DNA]</scope>
    <source>
        <strain evidence="13">ATCC BAA-1392 / DSM 18658 / VKM B-2454 / MOB10</strain>
    </source>
</reference>
<feature type="binding site" evidence="11">
    <location>
        <position position="80"/>
    </location>
    <ligand>
        <name>Na(+)</name>
        <dbReference type="ChEBI" id="CHEBI:29101"/>
        <note>structural</note>
    </ligand>
</feature>
<name>L0DKY3_SINAD</name>
<dbReference type="eggNOG" id="COG0239">
    <property type="taxonomic scope" value="Bacteria"/>
</dbReference>
<dbReference type="Proteomes" id="UP000010798">
    <property type="component" value="Chromosome"/>
</dbReference>
<evidence type="ECO:0000256" key="10">
    <source>
        <dbReference type="ARBA" id="ARBA00035585"/>
    </source>
</evidence>
<comment type="similarity">
    <text evidence="9 11">Belongs to the fluoride channel Fluc/FEX (TC 1.A.43) family.</text>
</comment>
<evidence type="ECO:0000256" key="4">
    <source>
        <dbReference type="ARBA" id="ARBA00022692"/>
    </source>
</evidence>
<dbReference type="Pfam" id="PF02537">
    <property type="entry name" value="CRCB"/>
    <property type="match status" value="1"/>
</dbReference>
<keyword evidence="11" id="KW-0915">Sodium</keyword>
<dbReference type="OrthoDB" id="9815830at2"/>
<evidence type="ECO:0000256" key="8">
    <source>
        <dbReference type="ARBA" id="ARBA00023303"/>
    </source>
</evidence>
<feature type="transmembrane region" description="Helical" evidence="11">
    <location>
        <begin position="98"/>
        <end position="122"/>
    </location>
</feature>
<dbReference type="GO" id="GO:0005886">
    <property type="term" value="C:plasma membrane"/>
    <property type="evidence" value="ECO:0007669"/>
    <property type="project" value="UniProtKB-SubCell"/>
</dbReference>
<organism evidence="12 13">
    <name type="scientific">Singulisphaera acidiphila (strain ATCC BAA-1392 / DSM 18658 / VKM B-2454 / MOB10)</name>
    <dbReference type="NCBI Taxonomy" id="886293"/>
    <lineage>
        <taxon>Bacteria</taxon>
        <taxon>Pseudomonadati</taxon>
        <taxon>Planctomycetota</taxon>
        <taxon>Planctomycetia</taxon>
        <taxon>Isosphaerales</taxon>
        <taxon>Isosphaeraceae</taxon>
        <taxon>Singulisphaera</taxon>
    </lineage>
</organism>
<comment type="subcellular location">
    <subcellularLocation>
        <location evidence="11">Cell inner membrane</location>
        <topology evidence="11">Multi-pass membrane protein</topology>
    </subcellularLocation>
    <subcellularLocation>
        <location evidence="1">Cell membrane</location>
        <topology evidence="1">Multi-pass membrane protein</topology>
    </subcellularLocation>
</comment>
<dbReference type="STRING" id="886293.Sinac_5169"/>
<dbReference type="NCBIfam" id="TIGR00494">
    <property type="entry name" value="crcB"/>
    <property type="match status" value="1"/>
</dbReference>
<comment type="catalytic activity">
    <reaction evidence="10">
        <text>fluoride(in) = fluoride(out)</text>
        <dbReference type="Rhea" id="RHEA:76159"/>
        <dbReference type="ChEBI" id="CHEBI:17051"/>
    </reaction>
    <physiologicalReaction direction="left-to-right" evidence="10">
        <dbReference type="Rhea" id="RHEA:76160"/>
    </physiologicalReaction>
</comment>
<evidence type="ECO:0000256" key="1">
    <source>
        <dbReference type="ARBA" id="ARBA00004651"/>
    </source>
</evidence>
<dbReference type="PANTHER" id="PTHR28259">
    <property type="entry name" value="FLUORIDE EXPORT PROTEIN 1-RELATED"/>
    <property type="match status" value="1"/>
</dbReference>
<evidence type="ECO:0000313" key="12">
    <source>
        <dbReference type="EMBL" id="AGA29321.1"/>
    </source>
</evidence>
<evidence type="ECO:0000256" key="2">
    <source>
        <dbReference type="ARBA" id="ARBA00022475"/>
    </source>
</evidence>
<proteinExistence type="inferred from homology"/>
<keyword evidence="2 11" id="KW-1003">Cell membrane</keyword>
<dbReference type="EMBL" id="CP003364">
    <property type="protein sequence ID" value="AGA29321.1"/>
    <property type="molecule type" value="Genomic_DNA"/>
</dbReference>
<gene>
    <name evidence="11" type="primary">fluC</name>
    <name evidence="11" type="synonym">crcB</name>
    <name evidence="12" type="ordered locus">Sinac_5169</name>
</gene>
<evidence type="ECO:0000256" key="9">
    <source>
        <dbReference type="ARBA" id="ARBA00035120"/>
    </source>
</evidence>
<evidence type="ECO:0000256" key="3">
    <source>
        <dbReference type="ARBA" id="ARBA00022519"/>
    </source>
</evidence>
<keyword evidence="11" id="KW-0479">Metal-binding</keyword>
<dbReference type="InterPro" id="IPR003691">
    <property type="entry name" value="FluC"/>
</dbReference>
<keyword evidence="8 11" id="KW-0407">Ion channel</keyword>
<evidence type="ECO:0000256" key="11">
    <source>
        <dbReference type="HAMAP-Rule" id="MF_00454"/>
    </source>
</evidence>
<keyword evidence="7 11" id="KW-0472">Membrane</keyword>
<comment type="activity regulation">
    <text evidence="11">Na(+) is not transported, but it plays an essential structural role and its presence is essential for fluoride channel function.</text>
</comment>
<evidence type="ECO:0000256" key="7">
    <source>
        <dbReference type="ARBA" id="ARBA00023136"/>
    </source>
</evidence>
<dbReference type="KEGG" id="saci:Sinac_5169"/>
<dbReference type="HAMAP" id="MF_00454">
    <property type="entry name" value="FluC"/>
    <property type="match status" value="1"/>
</dbReference>
<keyword evidence="5 11" id="KW-1133">Transmembrane helix</keyword>
<dbReference type="AlphaFoldDB" id="L0DKY3"/>
<feature type="binding site" evidence="11">
    <location>
        <position position="77"/>
    </location>
    <ligand>
        <name>Na(+)</name>
        <dbReference type="ChEBI" id="CHEBI:29101"/>
        <note>structural</note>
    </ligand>
</feature>
<evidence type="ECO:0000313" key="13">
    <source>
        <dbReference type="Proteomes" id="UP000010798"/>
    </source>
</evidence>
<sequence>MERWATILVLTVGGAIGVNARHFVGIWVRNWAGHHFPWGTFLINVSGSFAIGFLAMALDRWLPSPRLRLLIVTGFLGGYTTFSSYMIESMLLWERGEALRACAYFLGSAAAGLVAVIVGMALGRSIG</sequence>
<dbReference type="GO" id="GO:0140114">
    <property type="term" value="P:cellular detoxification of fluoride"/>
    <property type="evidence" value="ECO:0007669"/>
    <property type="project" value="UniProtKB-UniRule"/>
</dbReference>
<feature type="transmembrane region" description="Helical" evidence="11">
    <location>
        <begin position="67"/>
        <end position="86"/>
    </location>
</feature>
<keyword evidence="4 11" id="KW-0812">Transmembrane</keyword>
<keyword evidence="6 11" id="KW-0406">Ion transport</keyword>
<feature type="transmembrane region" description="Helical" evidence="11">
    <location>
        <begin position="36"/>
        <end position="55"/>
    </location>
</feature>
<protein>
    <recommendedName>
        <fullName evidence="11">Fluoride-specific ion channel FluC</fullName>
    </recommendedName>
</protein>
<keyword evidence="13" id="KW-1185">Reference proteome</keyword>